<dbReference type="CDD" id="cd00038">
    <property type="entry name" value="CAP_ED"/>
    <property type="match status" value="1"/>
</dbReference>
<dbReference type="InterPro" id="IPR018490">
    <property type="entry name" value="cNMP-bd_dom_sf"/>
</dbReference>
<dbReference type="InterPro" id="IPR036388">
    <property type="entry name" value="WH-like_DNA-bd_sf"/>
</dbReference>
<dbReference type="SMART" id="SM00419">
    <property type="entry name" value="HTH_CRP"/>
    <property type="match status" value="1"/>
</dbReference>
<sequence>MVISVPFLVRDRLSEALMKRCHLHDSADCSPLPTEGEGVMTERYSAFDLLQWLSKDTADAFLAEGKTRHFPARSSIYLQSEEGRDMFRLVSGTVRLSLIGDDGRDLLYQLFSPGDCFGTSSVVDEEPRPHTAEAFDHVTLQVFDRATINRLRQAHPELNDALLKLLSRHMRLLSDYFAAATFDEVSSRLAQRLLDITETFGVARDDGIGLSRRLSQSELAAMVGTARQTVNKVLHEFQELGIMSLHQGSMIFTDLAKLREIALKGARLQHFAAVSS</sequence>
<evidence type="ECO:0000259" key="4">
    <source>
        <dbReference type="PROSITE" id="PS50042"/>
    </source>
</evidence>
<dbReference type="PROSITE" id="PS50042">
    <property type="entry name" value="CNMP_BINDING_3"/>
    <property type="match status" value="1"/>
</dbReference>
<dbReference type="PANTHER" id="PTHR24567:SF74">
    <property type="entry name" value="HTH-TYPE TRANSCRIPTIONAL REGULATOR ARCR"/>
    <property type="match status" value="1"/>
</dbReference>
<dbReference type="InterPro" id="IPR012318">
    <property type="entry name" value="HTH_CRP"/>
</dbReference>
<dbReference type="SMART" id="SM00100">
    <property type="entry name" value="cNMP"/>
    <property type="match status" value="1"/>
</dbReference>
<dbReference type="KEGG" id="shyd:CJD35_17250"/>
<dbReference type="AlphaFoldDB" id="A0A249MXW7"/>
<reference evidence="6 7" key="1">
    <citation type="submission" date="2017-08" db="EMBL/GenBank/DDBJ databases">
        <title>Whole Genome Sequence of Sphingobium hydrophobicum C1: Insights into Adaption to the Electronic-waste Contaminated Sediment.</title>
        <authorList>
            <person name="Song D."/>
            <person name="Chen X."/>
            <person name="Xu M."/>
        </authorList>
    </citation>
    <scope>NUCLEOTIDE SEQUENCE [LARGE SCALE GENOMIC DNA]</scope>
    <source>
        <strain evidence="6 7">C1</strain>
    </source>
</reference>
<evidence type="ECO:0000256" key="3">
    <source>
        <dbReference type="ARBA" id="ARBA00023163"/>
    </source>
</evidence>
<dbReference type="InterPro" id="IPR036390">
    <property type="entry name" value="WH_DNA-bd_sf"/>
</dbReference>
<name>A0A249MXW7_SPHXE</name>
<dbReference type="Gene3D" id="2.60.120.10">
    <property type="entry name" value="Jelly Rolls"/>
    <property type="match status" value="1"/>
</dbReference>
<keyword evidence="3" id="KW-0804">Transcription</keyword>
<dbReference type="PANTHER" id="PTHR24567">
    <property type="entry name" value="CRP FAMILY TRANSCRIPTIONAL REGULATORY PROTEIN"/>
    <property type="match status" value="1"/>
</dbReference>
<accession>A0A249MXW7</accession>
<dbReference type="EMBL" id="CP022746">
    <property type="protein sequence ID" value="ASY46223.1"/>
    <property type="molecule type" value="Genomic_DNA"/>
</dbReference>
<dbReference type="InterPro" id="IPR050397">
    <property type="entry name" value="Env_Response_Regulators"/>
</dbReference>
<dbReference type="SUPFAM" id="SSF51206">
    <property type="entry name" value="cAMP-binding domain-like"/>
    <property type="match status" value="1"/>
</dbReference>
<dbReference type="Proteomes" id="UP000217141">
    <property type="component" value="Chromosome II"/>
</dbReference>
<dbReference type="SUPFAM" id="SSF46785">
    <property type="entry name" value="Winged helix' DNA-binding domain"/>
    <property type="match status" value="1"/>
</dbReference>
<feature type="domain" description="HTH crp-type" evidence="5">
    <location>
        <begin position="183"/>
        <end position="256"/>
    </location>
</feature>
<organism evidence="6 7">
    <name type="scientific">Sphingobium xenophagum</name>
    <dbReference type="NCBI Taxonomy" id="121428"/>
    <lineage>
        <taxon>Bacteria</taxon>
        <taxon>Pseudomonadati</taxon>
        <taxon>Pseudomonadota</taxon>
        <taxon>Alphaproteobacteria</taxon>
        <taxon>Sphingomonadales</taxon>
        <taxon>Sphingomonadaceae</taxon>
        <taxon>Sphingobium</taxon>
    </lineage>
</organism>
<evidence type="ECO:0000259" key="5">
    <source>
        <dbReference type="PROSITE" id="PS51063"/>
    </source>
</evidence>
<evidence type="ECO:0000313" key="7">
    <source>
        <dbReference type="Proteomes" id="UP000217141"/>
    </source>
</evidence>
<dbReference type="GO" id="GO:0003700">
    <property type="term" value="F:DNA-binding transcription factor activity"/>
    <property type="evidence" value="ECO:0007669"/>
    <property type="project" value="TreeGrafter"/>
</dbReference>
<proteinExistence type="predicted"/>
<evidence type="ECO:0000313" key="6">
    <source>
        <dbReference type="EMBL" id="ASY46223.1"/>
    </source>
</evidence>
<dbReference type="Pfam" id="PF00027">
    <property type="entry name" value="cNMP_binding"/>
    <property type="match status" value="1"/>
</dbReference>
<dbReference type="InterPro" id="IPR014710">
    <property type="entry name" value="RmlC-like_jellyroll"/>
</dbReference>
<keyword evidence="1" id="KW-0805">Transcription regulation</keyword>
<dbReference type="InterPro" id="IPR000595">
    <property type="entry name" value="cNMP-bd_dom"/>
</dbReference>
<protein>
    <submittedName>
        <fullName evidence="6">Crp/Fnr family transcriptional regulator</fullName>
    </submittedName>
</protein>
<dbReference type="GO" id="GO:0005829">
    <property type="term" value="C:cytosol"/>
    <property type="evidence" value="ECO:0007669"/>
    <property type="project" value="TreeGrafter"/>
</dbReference>
<dbReference type="Gene3D" id="1.10.10.10">
    <property type="entry name" value="Winged helix-like DNA-binding domain superfamily/Winged helix DNA-binding domain"/>
    <property type="match status" value="1"/>
</dbReference>
<gene>
    <name evidence="6" type="ORF">CJD35_17250</name>
</gene>
<keyword evidence="2" id="KW-0238">DNA-binding</keyword>
<dbReference type="Pfam" id="PF13545">
    <property type="entry name" value="HTH_Crp_2"/>
    <property type="match status" value="1"/>
</dbReference>
<dbReference type="PROSITE" id="PS51063">
    <property type="entry name" value="HTH_CRP_2"/>
    <property type="match status" value="1"/>
</dbReference>
<dbReference type="GO" id="GO:0003677">
    <property type="term" value="F:DNA binding"/>
    <property type="evidence" value="ECO:0007669"/>
    <property type="project" value="UniProtKB-KW"/>
</dbReference>
<feature type="domain" description="Cyclic nucleotide-binding" evidence="4">
    <location>
        <begin position="49"/>
        <end position="169"/>
    </location>
</feature>
<evidence type="ECO:0000256" key="1">
    <source>
        <dbReference type="ARBA" id="ARBA00023015"/>
    </source>
</evidence>
<evidence type="ECO:0000256" key="2">
    <source>
        <dbReference type="ARBA" id="ARBA00023125"/>
    </source>
</evidence>